<protein>
    <submittedName>
        <fullName evidence="1">Competence protein ComFB</fullName>
    </submittedName>
</protein>
<proteinExistence type="predicted"/>
<gene>
    <name evidence="1" type="ORF">BJP34_03560</name>
</gene>
<dbReference type="STRING" id="1458985.BJP34_03560"/>
<dbReference type="Proteomes" id="UP000177870">
    <property type="component" value="Chromosome"/>
</dbReference>
<reference evidence="2" key="1">
    <citation type="submission" date="2016-10" db="EMBL/GenBank/DDBJ databases">
        <title>Comparative genomics uncovers the prolific and rare metabolic potential of the cyanobacterial genus Moorea.</title>
        <authorList>
            <person name="Leao T."/>
            <person name="Castelao G."/>
            <person name="Korobeynikov A."/>
            <person name="Monroe E.A."/>
            <person name="Podell S."/>
            <person name="Glukhov E."/>
            <person name="Allen E."/>
            <person name="Gerwick W.H."/>
            <person name="Gerwick L."/>
        </authorList>
    </citation>
    <scope>NUCLEOTIDE SEQUENCE [LARGE SCALE GENOMIC DNA]</scope>
    <source>
        <strain evidence="2">PAL-8-15-08-1</strain>
    </source>
</reference>
<evidence type="ECO:0000313" key="2">
    <source>
        <dbReference type="Proteomes" id="UP000177870"/>
    </source>
</evidence>
<dbReference type="AlphaFoldDB" id="A0A1D8TML5"/>
<dbReference type="RefSeq" id="WP_070391152.1">
    <property type="nucleotide sequence ID" value="NZ_CP017599.1"/>
</dbReference>
<organism evidence="1 2">
    <name type="scientific">Moorena producens PAL-8-15-08-1</name>
    <dbReference type="NCBI Taxonomy" id="1458985"/>
    <lineage>
        <taxon>Bacteria</taxon>
        <taxon>Bacillati</taxon>
        <taxon>Cyanobacteriota</taxon>
        <taxon>Cyanophyceae</taxon>
        <taxon>Coleofasciculales</taxon>
        <taxon>Coleofasciculaceae</taxon>
        <taxon>Moorena</taxon>
    </lineage>
</organism>
<dbReference type="InterPro" id="IPR019657">
    <property type="entry name" value="ComFB"/>
</dbReference>
<sequence length="189" mass="21195">MRIEQIVEKALKDGYLTPLMESEVGRLCDTASELSIEEYMALDKLMGALLSGEVVTVARKQFINVMEELVLSEAIDQVTKIEDKSDRFLEVGDIAAYALNRLPPLYATTEKGAQYQRKRAKQDLMDLINNQVKDAIAKYLERPDFGADRQAIRKKTSKDLMGQISSMLEGCAPGFEPKPQRSNGLHGLR</sequence>
<dbReference type="OrthoDB" id="423517at2"/>
<name>A0A1D8TML5_9CYAN</name>
<dbReference type="Pfam" id="PF10719">
    <property type="entry name" value="ComFB"/>
    <property type="match status" value="1"/>
</dbReference>
<dbReference type="EMBL" id="CP017599">
    <property type="protein sequence ID" value="AOW98645.1"/>
    <property type="molecule type" value="Genomic_DNA"/>
</dbReference>
<evidence type="ECO:0000313" key="1">
    <source>
        <dbReference type="EMBL" id="AOW98645.1"/>
    </source>
</evidence>
<dbReference type="KEGG" id="mpro:BJP34_03560"/>
<accession>A0A1D8TML5</accession>